<sequence>METDGSKSLREVEFEKAQTELKIKEIELEILKLPWYKKSATTILSSVVGALATGSVAMFVSFTNDLSQQPNDIKRQVIDNLNGESFSAKIPDASLDKYLVNYSLGYVNAVLSKNEGAEALDAAIATGERDKVLEVYSNVTAKMMDRVSNAIK</sequence>
<accession>A0A545U8Z0</accession>
<name>A0A545U8Z0_9GAMM</name>
<reference evidence="2 3" key="1">
    <citation type="submission" date="2019-07" db="EMBL/GenBank/DDBJ databases">
        <title>Draft genome for Aliikangiella sp. M105.</title>
        <authorList>
            <person name="Wang G."/>
        </authorList>
    </citation>
    <scope>NUCLEOTIDE SEQUENCE [LARGE SCALE GENOMIC DNA]</scope>
    <source>
        <strain evidence="2 3">M105</strain>
    </source>
</reference>
<keyword evidence="1" id="KW-0812">Transmembrane</keyword>
<comment type="caution">
    <text evidence="2">The sequence shown here is derived from an EMBL/GenBank/DDBJ whole genome shotgun (WGS) entry which is preliminary data.</text>
</comment>
<feature type="transmembrane region" description="Helical" evidence="1">
    <location>
        <begin position="42"/>
        <end position="62"/>
    </location>
</feature>
<gene>
    <name evidence="2" type="ORF">FLL46_18640</name>
</gene>
<evidence type="ECO:0000256" key="1">
    <source>
        <dbReference type="SAM" id="Phobius"/>
    </source>
</evidence>
<keyword evidence="1" id="KW-1133">Transmembrane helix</keyword>
<keyword evidence="3" id="KW-1185">Reference proteome</keyword>
<dbReference type="AlphaFoldDB" id="A0A545U8Z0"/>
<dbReference type="RefSeq" id="WP_142932856.1">
    <property type="nucleotide sequence ID" value="NZ_ML660167.1"/>
</dbReference>
<protein>
    <submittedName>
        <fullName evidence="2">Uncharacterized protein</fullName>
    </submittedName>
</protein>
<dbReference type="Proteomes" id="UP000315439">
    <property type="component" value="Unassembled WGS sequence"/>
</dbReference>
<evidence type="ECO:0000313" key="2">
    <source>
        <dbReference type="EMBL" id="TQV85937.1"/>
    </source>
</evidence>
<proteinExistence type="predicted"/>
<dbReference type="EMBL" id="VIKS01000011">
    <property type="protein sequence ID" value="TQV85937.1"/>
    <property type="molecule type" value="Genomic_DNA"/>
</dbReference>
<evidence type="ECO:0000313" key="3">
    <source>
        <dbReference type="Proteomes" id="UP000315439"/>
    </source>
</evidence>
<organism evidence="2 3">
    <name type="scientific">Aliikangiella coralliicola</name>
    <dbReference type="NCBI Taxonomy" id="2592383"/>
    <lineage>
        <taxon>Bacteria</taxon>
        <taxon>Pseudomonadati</taxon>
        <taxon>Pseudomonadota</taxon>
        <taxon>Gammaproteobacteria</taxon>
        <taxon>Oceanospirillales</taxon>
        <taxon>Pleioneaceae</taxon>
        <taxon>Aliikangiella</taxon>
    </lineage>
</organism>
<keyword evidence="1" id="KW-0472">Membrane</keyword>